<keyword evidence="1" id="KW-0472">Membrane</keyword>
<keyword evidence="3" id="KW-1185">Reference proteome</keyword>
<keyword evidence="1" id="KW-0812">Transmembrane</keyword>
<protein>
    <submittedName>
        <fullName evidence="2">Uncharacterized protein</fullName>
    </submittedName>
</protein>
<dbReference type="InterPro" id="IPR022589">
    <property type="entry name" value="DUF2660"/>
</dbReference>
<gene>
    <name evidence="2" type="ORF">phytr_8360</name>
</gene>
<proteinExistence type="predicted"/>
<dbReference type="KEGG" id="ptc:phytr_8360"/>
<accession>A0A2P1P917</accession>
<evidence type="ECO:0000256" key="1">
    <source>
        <dbReference type="SAM" id="Phobius"/>
    </source>
</evidence>
<name>A0A2P1P917_9RICK</name>
<dbReference type="Pfam" id="PF10859">
    <property type="entry name" value="DUF2660"/>
    <property type="match status" value="1"/>
</dbReference>
<reference evidence="2 3" key="1">
    <citation type="submission" date="2018-03" db="EMBL/GenBank/DDBJ databases">
        <title>A gene transfer event suggests a long-term partnership between eustigmatophyte algae and a novel lineage of endosymbiotic bacteria.</title>
        <authorList>
            <person name="Yurchenko T."/>
            <person name="Sevcikova T."/>
            <person name="Pribyl P."/>
            <person name="El Karkouri K."/>
            <person name="Klimes V."/>
            <person name="Amaral R."/>
            <person name="Zbrankova V."/>
            <person name="Kim E."/>
            <person name="Raoult D."/>
            <person name="Santos L.M.A."/>
            <person name="Elias M."/>
        </authorList>
    </citation>
    <scope>NUCLEOTIDE SEQUENCE [LARGE SCALE GENOMIC DNA]</scope>
    <source>
        <strain evidence="2">CCALA 838</strain>
    </source>
</reference>
<dbReference type="RefSeq" id="WP_106874614.1">
    <property type="nucleotide sequence ID" value="NZ_CP027845.1"/>
</dbReference>
<dbReference type="OrthoDB" id="7160975at2"/>
<dbReference type="EMBL" id="CP027845">
    <property type="protein sequence ID" value="AVP87768.1"/>
    <property type="molecule type" value="Genomic_DNA"/>
</dbReference>
<evidence type="ECO:0000313" key="3">
    <source>
        <dbReference type="Proteomes" id="UP000241762"/>
    </source>
</evidence>
<dbReference type="Proteomes" id="UP000241762">
    <property type="component" value="Chromosome"/>
</dbReference>
<evidence type="ECO:0000313" key="2">
    <source>
        <dbReference type="EMBL" id="AVP87768.1"/>
    </source>
</evidence>
<dbReference type="AlphaFoldDB" id="A0A2P1P917"/>
<sequence length="133" mass="15090">MYQIKIILIVLLVPVFIYSVILLFKAIASGAGSRGYVKAGDPAAQKLYDAKRDEKLPPSISLQNKITLSWEFIYNITERILKLFTPDDRKQVQEAGKVLLDFGTKYEHVPKYSITKEQLVRATKSQSGKEISR</sequence>
<feature type="transmembrane region" description="Helical" evidence="1">
    <location>
        <begin position="6"/>
        <end position="28"/>
    </location>
</feature>
<keyword evidence="1" id="KW-1133">Transmembrane helix</keyword>
<organism evidence="2 3">
    <name type="scientific">Candidatus Phycorickettsia trachydisci</name>
    <dbReference type="NCBI Taxonomy" id="2115978"/>
    <lineage>
        <taxon>Bacteria</taxon>
        <taxon>Pseudomonadati</taxon>
        <taxon>Pseudomonadota</taxon>
        <taxon>Alphaproteobacteria</taxon>
        <taxon>Rickettsiales</taxon>
        <taxon>Rickettsiaceae</taxon>
        <taxon>Candidatus Phycorickettsia</taxon>
    </lineage>
</organism>